<dbReference type="STRING" id="309798.COPRO5265_1110"/>
<feature type="binding site" evidence="14">
    <location>
        <position position="66"/>
    </location>
    <ligand>
        <name>L-threonine</name>
        <dbReference type="ChEBI" id="CHEBI:57926"/>
    </ligand>
</feature>
<keyword evidence="9 13" id="KW-0547">Nucleotide-binding</keyword>
<dbReference type="PROSITE" id="PS51163">
    <property type="entry name" value="YRDC"/>
    <property type="match status" value="1"/>
</dbReference>
<dbReference type="GO" id="GO:0000049">
    <property type="term" value="F:tRNA binding"/>
    <property type="evidence" value="ECO:0007669"/>
    <property type="project" value="TreeGrafter"/>
</dbReference>
<feature type="binding site" evidence="14">
    <location>
        <position position="57"/>
    </location>
    <ligand>
        <name>ATP</name>
        <dbReference type="ChEBI" id="CHEBI:30616"/>
    </ligand>
</feature>
<evidence type="ECO:0000256" key="12">
    <source>
        <dbReference type="ARBA" id="ARBA00048366"/>
    </source>
</evidence>
<dbReference type="GO" id="GO:0006450">
    <property type="term" value="P:regulation of translational fidelity"/>
    <property type="evidence" value="ECO:0007669"/>
    <property type="project" value="TreeGrafter"/>
</dbReference>
<evidence type="ECO:0000256" key="13">
    <source>
        <dbReference type="PIRNR" id="PIRNR004930"/>
    </source>
</evidence>
<dbReference type="Proteomes" id="UP000001732">
    <property type="component" value="Chromosome"/>
</dbReference>
<dbReference type="GO" id="GO:0008033">
    <property type="term" value="P:tRNA processing"/>
    <property type="evidence" value="ECO:0007669"/>
    <property type="project" value="UniProtKB-KW"/>
</dbReference>
<dbReference type="KEGG" id="cpo:COPRO5265_1110"/>
<dbReference type="InterPro" id="IPR010923">
    <property type="entry name" value="T(6)A37_SUA5"/>
</dbReference>
<feature type="binding site" evidence="14">
    <location>
        <position position="192"/>
    </location>
    <ligand>
        <name>ATP</name>
        <dbReference type="ChEBI" id="CHEBI:30616"/>
    </ligand>
</feature>
<evidence type="ECO:0000259" key="15">
    <source>
        <dbReference type="PROSITE" id="PS51163"/>
    </source>
</evidence>
<keyword evidence="6 13" id="KW-0808">Transferase</keyword>
<dbReference type="NCBIfam" id="TIGR00057">
    <property type="entry name" value="L-threonylcarbamoyladenylate synthase"/>
    <property type="match status" value="1"/>
</dbReference>
<feature type="binding site" evidence="14">
    <location>
        <position position="178"/>
    </location>
    <ligand>
        <name>L-threonine</name>
        <dbReference type="ChEBI" id="CHEBI:57926"/>
    </ligand>
</feature>
<evidence type="ECO:0000256" key="2">
    <source>
        <dbReference type="ARBA" id="ARBA00007663"/>
    </source>
</evidence>
<dbReference type="InterPro" id="IPR050156">
    <property type="entry name" value="TC-AMP_synthase_SUA5"/>
</dbReference>
<feature type="binding site" evidence="14">
    <location>
        <position position="61"/>
    </location>
    <ligand>
        <name>ATP</name>
        <dbReference type="ChEBI" id="CHEBI:30616"/>
    </ligand>
</feature>
<comment type="similarity">
    <text evidence="2 13">Belongs to the SUA5 family.</text>
</comment>
<dbReference type="OrthoDB" id="9814580at2"/>
<proteinExistence type="inferred from homology"/>
<sequence>MVLKVDPLKPEQSLIRKACQVLLDGFVVAFPTETVYGLGAIATNEEAVRKIFHLKGRPTDNPLIVHVSDLSQVYDLVTEVPEKARKVMEVFWPGPLSVILQAKESVPLVTRGGLESVAIRMPAHPVALSLIRCAGPIAAPSANKSGRPSPTTAEHVYQDFGDDVLILDAGPTLVGLESTVVDVREEPWKIYRPGAVTREMLEAHGHVSVEYVGKIEENGAVPSPGMKYRHYAPNVPVFLFRDVDELPPNQDITVIALDGLASILSGKPNIIFISLGSDQHSAAARIYMALRQAEQFGRTAYVQLMDEEGIGIAYNERVRKAAGASRKLAN</sequence>
<feature type="binding site" evidence="14">
    <location>
        <position position="141"/>
    </location>
    <ligand>
        <name>ATP</name>
        <dbReference type="ChEBI" id="CHEBI:30616"/>
    </ligand>
</feature>
<dbReference type="Gene3D" id="3.40.50.11030">
    <property type="entry name" value="Threonylcarbamoyl-AMP synthase, C-terminal domain"/>
    <property type="match status" value="1"/>
</dbReference>
<keyword evidence="7 13" id="KW-0819">tRNA processing</keyword>
<dbReference type="EC" id="2.7.7.87" evidence="3 13"/>
<name>B5Y9H3_COPPD</name>
<organism evidence="16 17">
    <name type="scientific">Coprothermobacter proteolyticus (strain ATCC 35245 / DSM 5265 / OCM 4 / BT)</name>
    <dbReference type="NCBI Taxonomy" id="309798"/>
    <lineage>
        <taxon>Bacteria</taxon>
        <taxon>Pseudomonadati</taxon>
        <taxon>Coprothermobacterota</taxon>
        <taxon>Coprothermobacteria</taxon>
        <taxon>Coprothermobacterales</taxon>
        <taxon>Coprothermobacteraceae</taxon>
        <taxon>Coprothermobacter</taxon>
    </lineage>
</organism>
<feature type="binding site" evidence="14">
    <location>
        <position position="139"/>
    </location>
    <ligand>
        <name>L-threonine</name>
        <dbReference type="ChEBI" id="CHEBI:57926"/>
    </ligand>
</feature>
<feature type="binding site" evidence="14">
    <location>
        <position position="34"/>
    </location>
    <ligand>
        <name>L-threonine</name>
        <dbReference type="ChEBI" id="CHEBI:57926"/>
    </ligand>
</feature>
<keyword evidence="8 13" id="KW-0548">Nucleotidyltransferase</keyword>
<comment type="function">
    <text evidence="13">Required for the formation of a threonylcarbamoyl group on adenosine at position 37 (t(6)A37) in tRNAs that read codons beginning with adenine.</text>
</comment>
<comment type="subcellular location">
    <subcellularLocation>
        <location evidence="1 13">Cytoplasm</location>
    </subcellularLocation>
</comment>
<keyword evidence="17" id="KW-1185">Reference proteome</keyword>
<protein>
    <recommendedName>
        <fullName evidence="4 13">Threonylcarbamoyl-AMP synthase</fullName>
        <shortName evidence="13">TC-AMP synthase</shortName>
        <ecNumber evidence="3 13">2.7.7.87</ecNumber>
    </recommendedName>
    <alternativeName>
        <fullName evidence="11 13">L-threonylcarbamoyladenylate synthase</fullName>
    </alternativeName>
</protein>
<evidence type="ECO:0000256" key="8">
    <source>
        <dbReference type="ARBA" id="ARBA00022695"/>
    </source>
</evidence>
<evidence type="ECO:0000256" key="1">
    <source>
        <dbReference type="ARBA" id="ARBA00004496"/>
    </source>
</evidence>
<evidence type="ECO:0000256" key="9">
    <source>
        <dbReference type="ARBA" id="ARBA00022741"/>
    </source>
</evidence>
<accession>B5Y9H3</accession>
<reference evidence="16 17" key="2">
    <citation type="journal article" date="2014" name="Genome Announc.">
        <title>Complete Genome Sequence of Coprothermobacter proteolyticus DSM 5265.</title>
        <authorList>
            <person name="Alexiev A."/>
            <person name="Coil D.A."/>
            <person name="Badger J.H."/>
            <person name="Enticknap J."/>
            <person name="Ward N."/>
            <person name="Robb F.T."/>
            <person name="Eisen J.A."/>
        </authorList>
    </citation>
    <scope>NUCLEOTIDE SEQUENCE [LARGE SCALE GENOMIC DNA]</scope>
    <source>
        <strain evidence="17">ATCC 35245 / DSM 5265 / OCM 4 / BT</strain>
    </source>
</reference>
<keyword evidence="5 13" id="KW-0963">Cytoplasm</keyword>
<evidence type="ECO:0000313" key="16">
    <source>
        <dbReference type="EMBL" id="ACI17407.1"/>
    </source>
</evidence>
<dbReference type="PANTHER" id="PTHR17490:SF16">
    <property type="entry name" value="THREONYLCARBAMOYL-AMP SYNTHASE"/>
    <property type="match status" value="1"/>
</dbReference>
<dbReference type="InterPro" id="IPR038385">
    <property type="entry name" value="Sua5/YwlC_C"/>
</dbReference>
<reference evidence="17" key="1">
    <citation type="submission" date="2008-08" db="EMBL/GenBank/DDBJ databases">
        <title>The complete genome sequence of Coprothermobacter proteolyticus strain ATCC 5245 / DSM 5265 / BT.</title>
        <authorList>
            <person name="Dodson R.J."/>
            <person name="Durkin A.S."/>
            <person name="Wu M."/>
            <person name="Eisen J."/>
            <person name="Sutton G."/>
        </authorList>
    </citation>
    <scope>NUCLEOTIDE SEQUENCE [LARGE SCALE GENOMIC DNA]</scope>
    <source>
        <strain evidence="17">ATCC 35245 / DSM 5265 / OCM 4 / BT</strain>
    </source>
</reference>
<dbReference type="Pfam" id="PF03481">
    <property type="entry name" value="Sua5_C"/>
    <property type="match status" value="1"/>
</dbReference>
<evidence type="ECO:0000256" key="5">
    <source>
        <dbReference type="ARBA" id="ARBA00022490"/>
    </source>
</evidence>
<gene>
    <name evidence="16" type="ordered locus">COPRO5265_1110</name>
</gene>
<feature type="binding site" evidence="14">
    <location>
        <position position="149"/>
    </location>
    <ligand>
        <name>ATP</name>
        <dbReference type="ChEBI" id="CHEBI:30616"/>
    </ligand>
</feature>
<evidence type="ECO:0000256" key="11">
    <source>
        <dbReference type="ARBA" id="ARBA00029774"/>
    </source>
</evidence>
<dbReference type="SUPFAM" id="SSF55821">
    <property type="entry name" value="YrdC/RibB"/>
    <property type="match status" value="1"/>
</dbReference>
<dbReference type="Gene3D" id="3.90.870.10">
    <property type="entry name" value="DHBP synthase"/>
    <property type="match status" value="1"/>
</dbReference>
<evidence type="ECO:0000256" key="6">
    <source>
        <dbReference type="ARBA" id="ARBA00022679"/>
    </source>
</evidence>
<feature type="binding site" evidence="14">
    <location>
        <position position="231"/>
    </location>
    <ligand>
        <name>ATP</name>
        <dbReference type="ChEBI" id="CHEBI:30616"/>
    </ligand>
</feature>
<dbReference type="GO" id="GO:0005737">
    <property type="term" value="C:cytoplasm"/>
    <property type="evidence" value="ECO:0007669"/>
    <property type="project" value="UniProtKB-SubCell"/>
</dbReference>
<dbReference type="PANTHER" id="PTHR17490">
    <property type="entry name" value="SUA5"/>
    <property type="match status" value="1"/>
</dbReference>
<feature type="binding site" evidence="14">
    <location>
        <position position="120"/>
    </location>
    <ligand>
        <name>L-threonine</name>
        <dbReference type="ChEBI" id="CHEBI:57926"/>
    </ligand>
</feature>
<feature type="domain" description="YrdC-like" evidence="15">
    <location>
        <begin position="12"/>
        <end position="196"/>
    </location>
</feature>
<evidence type="ECO:0000256" key="3">
    <source>
        <dbReference type="ARBA" id="ARBA00012584"/>
    </source>
</evidence>
<dbReference type="FunFam" id="3.90.870.10:FF:000009">
    <property type="entry name" value="Threonylcarbamoyl-AMP synthase, putative"/>
    <property type="match status" value="1"/>
</dbReference>
<dbReference type="InterPro" id="IPR017945">
    <property type="entry name" value="DHBP_synth_RibB-like_a/b_dom"/>
</dbReference>
<dbReference type="AlphaFoldDB" id="B5Y9H3"/>
<evidence type="ECO:0000256" key="4">
    <source>
        <dbReference type="ARBA" id="ARBA00015492"/>
    </source>
</evidence>
<evidence type="ECO:0000256" key="14">
    <source>
        <dbReference type="PIRSR" id="PIRSR004930-1"/>
    </source>
</evidence>
<dbReference type="GO" id="GO:0005524">
    <property type="term" value="F:ATP binding"/>
    <property type="evidence" value="ECO:0007669"/>
    <property type="project" value="UniProtKB-UniRule"/>
</dbReference>
<dbReference type="RefSeq" id="WP_012544059.1">
    <property type="nucleotide sequence ID" value="NC_011295.1"/>
</dbReference>
<dbReference type="Pfam" id="PF01300">
    <property type="entry name" value="Sua5_yciO_yrdC"/>
    <property type="match status" value="1"/>
</dbReference>
<keyword evidence="10 13" id="KW-0067">ATP-binding</keyword>
<dbReference type="InterPro" id="IPR006070">
    <property type="entry name" value="Sua5-like_dom"/>
</dbReference>
<comment type="catalytic activity">
    <reaction evidence="12 13">
        <text>L-threonine + hydrogencarbonate + ATP = L-threonylcarbamoyladenylate + diphosphate + H2O</text>
        <dbReference type="Rhea" id="RHEA:36407"/>
        <dbReference type="ChEBI" id="CHEBI:15377"/>
        <dbReference type="ChEBI" id="CHEBI:17544"/>
        <dbReference type="ChEBI" id="CHEBI:30616"/>
        <dbReference type="ChEBI" id="CHEBI:33019"/>
        <dbReference type="ChEBI" id="CHEBI:57926"/>
        <dbReference type="ChEBI" id="CHEBI:73682"/>
        <dbReference type="EC" id="2.7.7.87"/>
    </reaction>
</comment>
<dbReference type="EMBL" id="CP001145">
    <property type="protein sequence ID" value="ACI17407.1"/>
    <property type="molecule type" value="Genomic_DNA"/>
</dbReference>
<dbReference type="PIRSF" id="PIRSF004930">
    <property type="entry name" value="Tln_factor_SUA5"/>
    <property type="match status" value="1"/>
</dbReference>
<evidence type="ECO:0000256" key="10">
    <source>
        <dbReference type="ARBA" id="ARBA00022840"/>
    </source>
</evidence>
<dbReference type="eggNOG" id="COG0009">
    <property type="taxonomic scope" value="Bacteria"/>
</dbReference>
<dbReference type="InterPro" id="IPR005145">
    <property type="entry name" value="Sua5_C"/>
</dbReference>
<dbReference type="GO" id="GO:0003725">
    <property type="term" value="F:double-stranded RNA binding"/>
    <property type="evidence" value="ECO:0007669"/>
    <property type="project" value="UniProtKB-UniRule"/>
</dbReference>
<dbReference type="GO" id="GO:0061710">
    <property type="term" value="F:L-threonylcarbamoyladenylate synthase"/>
    <property type="evidence" value="ECO:0007669"/>
    <property type="project" value="UniProtKB-EC"/>
</dbReference>
<evidence type="ECO:0000313" key="17">
    <source>
        <dbReference type="Proteomes" id="UP000001732"/>
    </source>
</evidence>
<evidence type="ECO:0000256" key="7">
    <source>
        <dbReference type="ARBA" id="ARBA00022694"/>
    </source>
</evidence>